<evidence type="ECO:0000313" key="4">
    <source>
        <dbReference type="Proteomes" id="UP000191980"/>
    </source>
</evidence>
<accession>A0A1V8M7F9</accession>
<dbReference type="EMBL" id="LPUF01000001">
    <property type="protein sequence ID" value="OQK17485.1"/>
    <property type="molecule type" value="Genomic_DNA"/>
</dbReference>
<dbReference type="Pfam" id="PF04784">
    <property type="entry name" value="DUF547"/>
    <property type="match status" value="1"/>
</dbReference>
<dbReference type="GO" id="GO:0045454">
    <property type="term" value="P:cell redox homeostasis"/>
    <property type="evidence" value="ECO:0007669"/>
    <property type="project" value="TreeGrafter"/>
</dbReference>
<dbReference type="OrthoDB" id="526867at2"/>
<feature type="domain" description="DUF547" evidence="2">
    <location>
        <begin position="72"/>
        <end position="182"/>
    </location>
</feature>
<organism evidence="3 4">
    <name type="scientific">Methyloprofundus sedimenti</name>
    <dbReference type="NCBI Taxonomy" id="1420851"/>
    <lineage>
        <taxon>Bacteria</taxon>
        <taxon>Pseudomonadati</taxon>
        <taxon>Pseudomonadota</taxon>
        <taxon>Gammaproteobacteria</taxon>
        <taxon>Methylococcales</taxon>
        <taxon>Methylococcaceae</taxon>
        <taxon>Methyloprofundus</taxon>
    </lineage>
</organism>
<protein>
    <recommendedName>
        <fullName evidence="2">DUF547 domain-containing protein</fullName>
    </recommendedName>
</protein>
<feature type="chain" id="PRO_5012867678" description="DUF547 domain-containing protein" evidence="1">
    <location>
        <begin position="21"/>
        <end position="247"/>
    </location>
</feature>
<dbReference type="RefSeq" id="WP_080522093.1">
    <property type="nucleotide sequence ID" value="NZ_LPUF01000001.1"/>
</dbReference>
<dbReference type="PANTHER" id="PTHR34386:SF1">
    <property type="entry name" value="GLUTAREDOXIN-LIKE PROTEIN NRDH"/>
    <property type="match status" value="1"/>
</dbReference>
<dbReference type="STRING" id="1420851.AU255_06290"/>
<dbReference type="InterPro" id="IPR006869">
    <property type="entry name" value="DUF547"/>
</dbReference>
<dbReference type="InterPro" id="IPR051548">
    <property type="entry name" value="Grx-like_ET"/>
</dbReference>
<sequence length="247" mass="27446">MKNSALKVIAGLLLANNVAAVEPDWKDYTSVLSAVKQGEKHGTPLALVDYAALKKNGLVDKVYQQISAFPVESLSGRDETLAFYINTYNILALKTVVDHWPVESIKDVGSIFSPVWGKEAGMIGGKSVSLDDVENNLIRPMGEPRIHLAIVCASVSCPDLRNEPYTAAKLNNQLDEQANAFLRNDKKGLYIAKDEVVVSKIFKWFKQDFDKVGGVESFIRRYRTDLPVSYPFDADIDYDWSINAVSK</sequence>
<feature type="signal peptide" evidence="1">
    <location>
        <begin position="1"/>
        <end position="20"/>
    </location>
</feature>
<evidence type="ECO:0000256" key="1">
    <source>
        <dbReference type="SAM" id="SignalP"/>
    </source>
</evidence>
<dbReference type="GO" id="GO:0009055">
    <property type="term" value="F:electron transfer activity"/>
    <property type="evidence" value="ECO:0007669"/>
    <property type="project" value="TreeGrafter"/>
</dbReference>
<name>A0A1V8M7F9_9GAMM</name>
<evidence type="ECO:0000259" key="2">
    <source>
        <dbReference type="Pfam" id="PF04784"/>
    </source>
</evidence>
<keyword evidence="4" id="KW-1185">Reference proteome</keyword>
<comment type="caution">
    <text evidence="3">The sequence shown here is derived from an EMBL/GenBank/DDBJ whole genome shotgun (WGS) entry which is preliminary data.</text>
</comment>
<dbReference type="AlphaFoldDB" id="A0A1V8M7F9"/>
<gene>
    <name evidence="3" type="ORF">AU255_06290</name>
</gene>
<evidence type="ECO:0000313" key="3">
    <source>
        <dbReference type="EMBL" id="OQK17485.1"/>
    </source>
</evidence>
<dbReference type="PANTHER" id="PTHR34386">
    <property type="entry name" value="GLUTAREDOXIN"/>
    <property type="match status" value="1"/>
</dbReference>
<dbReference type="Proteomes" id="UP000191980">
    <property type="component" value="Unassembled WGS sequence"/>
</dbReference>
<proteinExistence type="predicted"/>
<keyword evidence="1" id="KW-0732">Signal</keyword>
<reference evidence="3 4" key="1">
    <citation type="submission" date="2015-12" db="EMBL/GenBank/DDBJ databases">
        <authorList>
            <person name="Shamseldin A."/>
            <person name="Moawad H."/>
            <person name="Abd El-Rahim W.M."/>
            <person name="Sadowsky M.J."/>
        </authorList>
    </citation>
    <scope>NUCLEOTIDE SEQUENCE [LARGE SCALE GENOMIC DNA]</scope>
    <source>
        <strain evidence="3 4">WF1</strain>
    </source>
</reference>